<accession>A0AAQ3U7C2</accession>
<sequence length="102" mass="10488">MGPAHLGVPQFFSPRAAPNPPTAPRFLAGASASAFALPHPLASTSWRRLPAPGARPAASLSLASLPRRALPVRPRTAVALPAFSSLRRIGRGAAGWPALLIG</sequence>
<dbReference type="EMBL" id="CP144751">
    <property type="protein sequence ID" value="WVZ86303.1"/>
    <property type="molecule type" value="Genomic_DNA"/>
</dbReference>
<gene>
    <name evidence="2" type="ORF">U9M48_033104</name>
</gene>
<proteinExistence type="predicted"/>
<keyword evidence="3" id="KW-1185">Reference proteome</keyword>
<reference evidence="2 3" key="1">
    <citation type="submission" date="2024-02" db="EMBL/GenBank/DDBJ databases">
        <title>High-quality chromosome-scale genome assembly of Pensacola bahiagrass (Paspalum notatum Flugge var. saurae).</title>
        <authorList>
            <person name="Vega J.M."/>
            <person name="Podio M."/>
            <person name="Orjuela J."/>
            <person name="Siena L.A."/>
            <person name="Pessino S.C."/>
            <person name="Combes M.C."/>
            <person name="Mariac C."/>
            <person name="Albertini E."/>
            <person name="Pupilli F."/>
            <person name="Ortiz J.P.A."/>
            <person name="Leblanc O."/>
        </authorList>
    </citation>
    <scope>NUCLEOTIDE SEQUENCE [LARGE SCALE GENOMIC DNA]</scope>
    <source>
        <strain evidence="2">R1</strain>
        <tissue evidence="2">Leaf</tissue>
    </source>
</reference>
<organism evidence="2 3">
    <name type="scientific">Paspalum notatum var. saurae</name>
    <dbReference type="NCBI Taxonomy" id="547442"/>
    <lineage>
        <taxon>Eukaryota</taxon>
        <taxon>Viridiplantae</taxon>
        <taxon>Streptophyta</taxon>
        <taxon>Embryophyta</taxon>
        <taxon>Tracheophyta</taxon>
        <taxon>Spermatophyta</taxon>
        <taxon>Magnoliopsida</taxon>
        <taxon>Liliopsida</taxon>
        <taxon>Poales</taxon>
        <taxon>Poaceae</taxon>
        <taxon>PACMAD clade</taxon>
        <taxon>Panicoideae</taxon>
        <taxon>Andropogonodae</taxon>
        <taxon>Paspaleae</taxon>
        <taxon>Paspalinae</taxon>
        <taxon>Paspalum</taxon>
    </lineage>
</organism>
<name>A0AAQ3U7C2_PASNO</name>
<evidence type="ECO:0000256" key="1">
    <source>
        <dbReference type="SAM" id="MobiDB-lite"/>
    </source>
</evidence>
<protein>
    <submittedName>
        <fullName evidence="2">Uncharacterized protein</fullName>
    </submittedName>
</protein>
<evidence type="ECO:0000313" key="2">
    <source>
        <dbReference type="EMBL" id="WVZ86303.1"/>
    </source>
</evidence>
<feature type="region of interest" description="Disordered" evidence="1">
    <location>
        <begin position="1"/>
        <end position="23"/>
    </location>
</feature>
<dbReference type="Proteomes" id="UP001341281">
    <property type="component" value="Chromosome 07"/>
</dbReference>
<dbReference type="EMBL" id="CP144751">
    <property type="protein sequence ID" value="WVZ86301.1"/>
    <property type="molecule type" value="Genomic_DNA"/>
</dbReference>
<evidence type="ECO:0000313" key="3">
    <source>
        <dbReference type="Proteomes" id="UP001341281"/>
    </source>
</evidence>
<dbReference type="AlphaFoldDB" id="A0AAQ3U7C2"/>
<dbReference type="EMBL" id="CP144751">
    <property type="protein sequence ID" value="WVZ86302.1"/>
    <property type="molecule type" value="Genomic_DNA"/>
</dbReference>
<dbReference type="EMBL" id="CP144751">
    <property type="protein sequence ID" value="WVZ86299.1"/>
    <property type="molecule type" value="Genomic_DNA"/>
</dbReference>